<organism evidence="1 2">
    <name type="scientific">Psychrosphaera saromensis</name>
    <dbReference type="NCBI Taxonomy" id="716813"/>
    <lineage>
        <taxon>Bacteria</taxon>
        <taxon>Pseudomonadati</taxon>
        <taxon>Pseudomonadota</taxon>
        <taxon>Gammaproteobacteria</taxon>
        <taxon>Alteromonadales</taxon>
        <taxon>Pseudoalteromonadaceae</taxon>
        <taxon>Psychrosphaera</taxon>
    </lineage>
</organism>
<comment type="caution">
    <text evidence="1">The sequence shown here is derived from an EMBL/GenBank/DDBJ whole genome shotgun (WGS) entry which is preliminary data.</text>
</comment>
<accession>A0A2S7UVK1</accession>
<dbReference type="AlphaFoldDB" id="A0A2S7UVK1"/>
<name>A0A2S7UVK1_9GAMM</name>
<proteinExistence type="predicted"/>
<evidence type="ECO:0000313" key="2">
    <source>
        <dbReference type="Proteomes" id="UP000239007"/>
    </source>
</evidence>
<evidence type="ECO:0000313" key="1">
    <source>
        <dbReference type="EMBL" id="PQJ53768.1"/>
    </source>
</evidence>
<protein>
    <submittedName>
        <fullName evidence="1">Uncharacterized protein</fullName>
    </submittedName>
</protein>
<gene>
    <name evidence="1" type="ORF">BTO11_08905</name>
</gene>
<sequence length="70" mass="8437">MQKTTNYKVISSKFNSGFLWLLFGFFMRFDEQNIKKQTHSKRHDSIHNVSTRMEKYKNGEWKNGRNSFAD</sequence>
<dbReference type="Proteomes" id="UP000239007">
    <property type="component" value="Unassembled WGS sequence"/>
</dbReference>
<keyword evidence="2" id="KW-1185">Reference proteome</keyword>
<dbReference type="EMBL" id="MSCH01000003">
    <property type="protein sequence ID" value="PQJ53768.1"/>
    <property type="molecule type" value="Genomic_DNA"/>
</dbReference>
<reference evidence="1 2" key="1">
    <citation type="submission" date="2016-12" db="EMBL/GenBank/DDBJ databases">
        <title>Diversity of luminous bacteria.</title>
        <authorList>
            <person name="Yoshizawa S."/>
            <person name="Kogure K."/>
        </authorList>
    </citation>
    <scope>NUCLEOTIDE SEQUENCE [LARGE SCALE GENOMIC DNA]</scope>
    <source>
        <strain evidence="1 2">SA4-48</strain>
    </source>
</reference>